<evidence type="ECO:0000313" key="3">
    <source>
        <dbReference type="Proteomes" id="UP000245488"/>
    </source>
</evidence>
<keyword evidence="1" id="KW-0812">Transmembrane</keyword>
<keyword evidence="3" id="KW-1185">Reference proteome</keyword>
<organism evidence="2 3">
    <name type="scientific">Butyrivibrio fibrisolvens</name>
    <dbReference type="NCBI Taxonomy" id="831"/>
    <lineage>
        <taxon>Bacteria</taxon>
        <taxon>Bacillati</taxon>
        <taxon>Bacillota</taxon>
        <taxon>Clostridia</taxon>
        <taxon>Lachnospirales</taxon>
        <taxon>Lachnospiraceae</taxon>
        <taxon>Butyrivibrio</taxon>
    </lineage>
</organism>
<protein>
    <submittedName>
        <fullName evidence="2">Uncharacterized protein</fullName>
    </submittedName>
</protein>
<name>A0A317FZ21_BUTFI</name>
<proteinExistence type="predicted"/>
<sequence length="405" mass="46323">MKYRSPQKSSDDDQRITTLDKIRMLRRDEVQIILIIPIAFFIFYIYRSYFKRKWSENLSATLTFGSDIVEGGDTVLKEVISNRKRLGIPFLEVRFQVGKGLEVENGQNVTVSDRTNITDIFSLRHYEKITRTLPVHGARRGYYEVLSTSLVGYDMIGAVEHYALRDQNTSLYVYPMVLPNDRFDVSFSKMLGDVVTRRFLQEDVFTFRGIRDYTTQDTVSSINWKASAASAGLKVNLHDPTSSQEIVLLLNVEDPSVLYDSELLEDSIRLVMSLTTFFISKHIPVRLISNARDIISGDEIEENSGNSDDHRRRIAMDLARIDLTRDVRPMSEILLDRVIPKARLGSSQSDVTYMLISSCQRDDIIRAAGELADINGSLIWLSPLTPSMEVRVPEGRIQFHKVKHE</sequence>
<keyword evidence="1" id="KW-1133">Transmembrane helix</keyword>
<comment type="caution">
    <text evidence="2">The sequence shown here is derived from an EMBL/GenBank/DDBJ whole genome shotgun (WGS) entry which is preliminary data.</text>
</comment>
<evidence type="ECO:0000256" key="1">
    <source>
        <dbReference type="SAM" id="Phobius"/>
    </source>
</evidence>
<dbReference type="PANTHER" id="PTHR34351:SF2">
    <property type="entry name" value="DUF58 DOMAIN-CONTAINING PROTEIN"/>
    <property type="match status" value="1"/>
</dbReference>
<evidence type="ECO:0000313" key="2">
    <source>
        <dbReference type="EMBL" id="PWT26965.1"/>
    </source>
</evidence>
<keyword evidence="1" id="KW-0472">Membrane</keyword>
<accession>A0A317FZ21</accession>
<dbReference type="EMBL" id="NXNG01000001">
    <property type="protein sequence ID" value="PWT26965.1"/>
    <property type="molecule type" value="Genomic_DNA"/>
</dbReference>
<dbReference type="PANTHER" id="PTHR34351">
    <property type="entry name" value="SLR1927 PROTEIN-RELATED"/>
    <property type="match status" value="1"/>
</dbReference>
<feature type="transmembrane region" description="Helical" evidence="1">
    <location>
        <begin position="30"/>
        <end position="49"/>
    </location>
</feature>
<gene>
    <name evidence="2" type="ORF">CPT75_07530</name>
</gene>
<reference evidence="2 3" key="1">
    <citation type="submission" date="2017-09" db="EMBL/GenBank/DDBJ databases">
        <title>High-quality draft genome sequence of Butyrivibrio fibrisolvens INBov1, isolated from cow rumen.</title>
        <authorList>
            <person name="Rodriguez Hernaez J."/>
            <person name="Rivarola M."/>
            <person name="Paniego N."/>
            <person name="Cravero S."/>
            <person name="Ceron Cucchi M."/>
            <person name="Martinez M.C."/>
        </authorList>
    </citation>
    <scope>NUCLEOTIDE SEQUENCE [LARGE SCALE GENOMIC DNA]</scope>
    <source>
        <strain evidence="2 3">INBov1</strain>
    </source>
</reference>
<dbReference type="AlphaFoldDB" id="A0A317FZ21"/>
<dbReference type="Proteomes" id="UP000245488">
    <property type="component" value="Chromosome"/>
</dbReference>